<feature type="domain" description="AB hydrolase-1" evidence="2">
    <location>
        <begin position="25"/>
        <end position="250"/>
    </location>
</feature>
<dbReference type="Gene3D" id="3.40.50.1820">
    <property type="entry name" value="alpha/beta hydrolase"/>
    <property type="match status" value="1"/>
</dbReference>
<dbReference type="Pfam" id="PF12697">
    <property type="entry name" value="Abhydrolase_6"/>
    <property type="match status" value="1"/>
</dbReference>
<accession>A0A0H5CY71</accession>
<sequence>MTWTTRPRSEHAGLVAVRAGTGRPVLLLHGVGLRAEAWGAQLDALASHYQLTAPDMPGHGLSPLDAGLETLSDYADRMGHILQSLNSPAVIVGHSMGAMIAVELATRFPQLVEGLVALNAVFERSSEASSAVCSRASALDGETSADPSPTLERWFGTDQTPQREACHTWLSEVSPMGYKLAYTAFAQSQKPSRSDLSGIRCPAVFMTGQLEPNSTPAMAETMAEICPGGRAQIVEGAAHMMPMTHPGDVNTALFQFLKEVWQ</sequence>
<keyword evidence="1 3" id="KW-0378">Hydrolase</keyword>
<dbReference type="RefSeq" id="WP_050672678.1">
    <property type="nucleotide sequence ID" value="NZ_CVRL01000009.1"/>
</dbReference>
<dbReference type="SUPFAM" id="SSF53474">
    <property type="entry name" value="alpha/beta-Hydrolases"/>
    <property type="match status" value="1"/>
</dbReference>
<dbReference type="GO" id="GO:0090499">
    <property type="term" value="F:pimelyl-[acyl-carrier protein] methyl ester esterase activity"/>
    <property type="evidence" value="ECO:0007669"/>
    <property type="project" value="UniProtKB-EC"/>
</dbReference>
<dbReference type="PRINTS" id="PR00111">
    <property type="entry name" value="ABHYDROLASE"/>
</dbReference>
<name>A0A0H5CY71_9RHOB</name>
<dbReference type="GO" id="GO:0016020">
    <property type="term" value="C:membrane"/>
    <property type="evidence" value="ECO:0007669"/>
    <property type="project" value="TreeGrafter"/>
</dbReference>
<dbReference type="AlphaFoldDB" id="A0A0H5CY71"/>
<evidence type="ECO:0000259" key="2">
    <source>
        <dbReference type="Pfam" id="PF12697"/>
    </source>
</evidence>
<dbReference type="InterPro" id="IPR000073">
    <property type="entry name" value="AB_hydrolase_1"/>
</dbReference>
<dbReference type="Proteomes" id="UP000043764">
    <property type="component" value="Unassembled WGS sequence"/>
</dbReference>
<evidence type="ECO:0000313" key="4">
    <source>
        <dbReference type="Proteomes" id="UP000043764"/>
    </source>
</evidence>
<dbReference type="EC" id="3.1.1.85" evidence="3"/>
<dbReference type="EMBL" id="CVRL01000009">
    <property type="protein sequence ID" value="CRL09982.1"/>
    <property type="molecule type" value="Genomic_DNA"/>
</dbReference>
<dbReference type="PANTHER" id="PTHR43798">
    <property type="entry name" value="MONOACYLGLYCEROL LIPASE"/>
    <property type="match status" value="1"/>
</dbReference>
<protein>
    <submittedName>
        <fullName evidence="3">Pimelyl-[acyl-carrier protein] methyl ester esterase</fullName>
        <ecNumber evidence="3">3.1.1.85</ecNumber>
    </submittedName>
</protein>
<proteinExistence type="predicted"/>
<dbReference type="STRING" id="481446.NIT7645_03674"/>
<keyword evidence="4" id="KW-1185">Reference proteome</keyword>
<reference evidence="4" key="1">
    <citation type="submission" date="2015-05" db="EMBL/GenBank/DDBJ databases">
        <authorList>
            <person name="Rodrigo-Torres Lidia"/>
            <person name="Arahal R.David."/>
        </authorList>
    </citation>
    <scope>NUCLEOTIDE SEQUENCE [LARGE SCALE GENOMIC DNA]</scope>
    <source>
        <strain evidence="4">CECT 7321</strain>
    </source>
</reference>
<evidence type="ECO:0000256" key="1">
    <source>
        <dbReference type="ARBA" id="ARBA00022801"/>
    </source>
</evidence>
<dbReference type="PANTHER" id="PTHR43798:SF31">
    <property type="entry name" value="AB HYDROLASE SUPERFAMILY PROTEIN YCLE"/>
    <property type="match status" value="1"/>
</dbReference>
<dbReference type="InterPro" id="IPR050266">
    <property type="entry name" value="AB_hydrolase_sf"/>
</dbReference>
<dbReference type="InterPro" id="IPR029058">
    <property type="entry name" value="AB_hydrolase_fold"/>
</dbReference>
<gene>
    <name evidence="3" type="primary">bioH_2</name>
    <name evidence="3" type="ORF">NIT7321_00819</name>
</gene>
<evidence type="ECO:0000313" key="3">
    <source>
        <dbReference type="EMBL" id="CRL09982.1"/>
    </source>
</evidence>
<organism evidence="3 4">
    <name type="scientific">Phaeobacter italicus</name>
    <dbReference type="NCBI Taxonomy" id="481446"/>
    <lineage>
        <taxon>Bacteria</taxon>
        <taxon>Pseudomonadati</taxon>
        <taxon>Pseudomonadota</taxon>
        <taxon>Alphaproteobacteria</taxon>
        <taxon>Rhodobacterales</taxon>
        <taxon>Roseobacteraceae</taxon>
        <taxon>Phaeobacter</taxon>
    </lineage>
</organism>